<dbReference type="AlphaFoldDB" id="A0AAW9CDV5"/>
<dbReference type="EMBL" id="JAUEQX010000023">
    <property type="protein sequence ID" value="MDW3779668.1"/>
    <property type="molecule type" value="Genomic_DNA"/>
</dbReference>
<dbReference type="PANTHER" id="PTHR30486">
    <property type="entry name" value="TWITCHING MOTILITY PROTEIN PILT"/>
    <property type="match status" value="1"/>
</dbReference>
<dbReference type="RefSeq" id="WP_318243159.1">
    <property type="nucleotide sequence ID" value="NZ_JAMWJA010000011.1"/>
</dbReference>
<gene>
    <name evidence="3" type="primary">traJ</name>
    <name evidence="3" type="ORF">QWU01_22975</name>
</gene>
<evidence type="ECO:0000313" key="3">
    <source>
        <dbReference type="EMBL" id="MDW3779668.1"/>
    </source>
</evidence>
<dbReference type="InterPro" id="IPR027417">
    <property type="entry name" value="P-loop_NTPase"/>
</dbReference>
<name>A0AAW9CDV5_KLUCR</name>
<proteinExistence type="inferred from homology"/>
<evidence type="ECO:0000256" key="1">
    <source>
        <dbReference type="ARBA" id="ARBA00006611"/>
    </source>
</evidence>
<dbReference type="InterPro" id="IPR050921">
    <property type="entry name" value="T4SS_GSP_E_ATPase"/>
</dbReference>
<dbReference type="Pfam" id="PF00437">
    <property type="entry name" value="T2SSE"/>
    <property type="match status" value="1"/>
</dbReference>
<reference evidence="3" key="1">
    <citation type="journal article" date="2023" name="J Glob Antimicrob Resist">
        <title>Emergence of NDM-1 and KPC-3 carbapenemases in Kluyvera cryocrescens: Investigating genetic heterogeneity and acquisition routes of blaNDM-1 in Enterobacterales species in Portugal.</title>
        <authorList>
            <person name="Loiodice M."/>
            <person name="Ribeiro M."/>
            <person name="Peixe L."/>
            <person name="Novais A."/>
        </authorList>
    </citation>
    <scope>NUCLEOTIDE SEQUENCE</scope>
    <source>
        <strain evidence="3">K629</strain>
    </source>
</reference>
<evidence type="ECO:0000259" key="2">
    <source>
        <dbReference type="Pfam" id="PF00437"/>
    </source>
</evidence>
<organism evidence="3 4">
    <name type="scientific">Kluyvera cryocrescens</name>
    <name type="common">Kluyvera citrophila</name>
    <dbReference type="NCBI Taxonomy" id="580"/>
    <lineage>
        <taxon>Bacteria</taxon>
        <taxon>Pseudomonadati</taxon>
        <taxon>Pseudomonadota</taxon>
        <taxon>Gammaproteobacteria</taxon>
        <taxon>Enterobacterales</taxon>
        <taxon>Enterobacteriaceae</taxon>
        <taxon>Kluyvera</taxon>
    </lineage>
</organism>
<sequence>MASHTALAEEFGIYPHFGRFTAEEFKSFFVWCARHAVSDIDLQGGAPVSVSRYGRRERVSRQELPNSMLGDAIDDLMGREVRPRVQGGMPSDRAIQIDGDMHGRYGLGRSERIRLRSHIIQGTAAREDKALSVTLRVIPSVIPELEELGIEPDLLMALLPKNGLGFICGETGSGKSTLMAAMYRYCQDHQPDRKIVTYEDPVEYILGRPDDLLPPHQAQVGRDVESFAAGLQSAMRRNPEVIGIGEVRETETAAAAVQAGQTGHLCVCTMHTHSPGETIPRILGLFAPQIRDSAAWSLLGILRYIVIQVLVRTTDGKRRAVREYIIFTDELKMKLQEMPYQQWGAHIDGIIRLEKRRIVDQILEMYIRNEVSREEAALYIPGKELMH</sequence>
<accession>A0AAW9CDV5</accession>
<dbReference type="Gene3D" id="3.40.50.300">
    <property type="entry name" value="P-loop containing nucleotide triphosphate hydrolases"/>
    <property type="match status" value="1"/>
</dbReference>
<dbReference type="PANTHER" id="PTHR30486:SF6">
    <property type="entry name" value="TYPE IV PILUS RETRACTATION ATPASE PILT"/>
    <property type="match status" value="1"/>
</dbReference>
<dbReference type="Gene3D" id="3.30.450.90">
    <property type="match status" value="1"/>
</dbReference>
<dbReference type="SUPFAM" id="SSF52540">
    <property type="entry name" value="P-loop containing nucleoside triphosphate hydrolases"/>
    <property type="match status" value="1"/>
</dbReference>
<comment type="caution">
    <text evidence="3">The sequence shown here is derived from an EMBL/GenBank/DDBJ whole genome shotgun (WGS) entry which is preliminary data.</text>
</comment>
<dbReference type="InterPro" id="IPR013364">
    <property type="entry name" value="ATPase_plasmid-transfer_TraJ"/>
</dbReference>
<dbReference type="NCBIfam" id="TIGR02525">
    <property type="entry name" value="plasmid_TraJ"/>
    <property type="match status" value="1"/>
</dbReference>
<evidence type="ECO:0000313" key="4">
    <source>
        <dbReference type="Proteomes" id="UP001276300"/>
    </source>
</evidence>
<dbReference type="CDD" id="cd19516">
    <property type="entry name" value="DotB_TraJ"/>
    <property type="match status" value="1"/>
</dbReference>
<dbReference type="InterPro" id="IPR001482">
    <property type="entry name" value="T2SS/T4SS_dom"/>
</dbReference>
<protein>
    <submittedName>
        <fullName evidence="3">Plasmid transfer ATPase TraJ</fullName>
    </submittedName>
</protein>
<dbReference type="Proteomes" id="UP001276300">
    <property type="component" value="Unassembled WGS sequence"/>
</dbReference>
<feature type="domain" description="Bacterial type II secretion system protein E" evidence="2">
    <location>
        <begin position="132"/>
        <end position="326"/>
    </location>
</feature>
<comment type="similarity">
    <text evidence="1">Belongs to the GSP E family.</text>
</comment>
<dbReference type="GO" id="GO:0016887">
    <property type="term" value="F:ATP hydrolysis activity"/>
    <property type="evidence" value="ECO:0007669"/>
    <property type="project" value="InterPro"/>
</dbReference>